<dbReference type="GO" id="GO:0031122">
    <property type="term" value="P:cytoplasmic microtubule organization"/>
    <property type="evidence" value="ECO:0007669"/>
    <property type="project" value="TreeGrafter"/>
</dbReference>
<accession>A0A6P6YMC6</accession>
<dbReference type="OMA" id="RGDFYES"/>
<dbReference type="InterPro" id="IPR040457">
    <property type="entry name" value="GCP_C"/>
</dbReference>
<dbReference type="Gene3D" id="1.20.120.1900">
    <property type="entry name" value="Gamma-tubulin complex, C-terminal domain"/>
    <property type="match status" value="1"/>
</dbReference>
<dbReference type="GO" id="GO:0051225">
    <property type="term" value="P:spindle assembly"/>
    <property type="evidence" value="ECO:0007669"/>
    <property type="project" value="TreeGrafter"/>
</dbReference>
<gene>
    <name evidence="9" type="primary">LOC113799678</name>
</gene>
<keyword evidence="4" id="KW-0493">Microtubule</keyword>
<evidence type="ECO:0000313" key="8">
    <source>
        <dbReference type="Proteomes" id="UP000515146"/>
    </source>
</evidence>
<dbReference type="PANTHER" id="PTHR19302:SF14">
    <property type="entry name" value="GAMMA-TUBULIN COMPLEX COMPONENT 3"/>
    <property type="match status" value="1"/>
</dbReference>
<evidence type="ECO:0000256" key="3">
    <source>
        <dbReference type="ARBA" id="ARBA00022490"/>
    </source>
</evidence>
<dbReference type="GO" id="GO:0000278">
    <property type="term" value="P:mitotic cell cycle"/>
    <property type="evidence" value="ECO:0007669"/>
    <property type="project" value="TreeGrafter"/>
</dbReference>
<dbReference type="InterPro" id="IPR042241">
    <property type="entry name" value="GCP_C_sf"/>
</dbReference>
<evidence type="ECO:0000259" key="7">
    <source>
        <dbReference type="Pfam" id="PF17681"/>
    </source>
</evidence>
<dbReference type="Proteomes" id="UP000515146">
    <property type="component" value="Unplaced"/>
</dbReference>
<evidence type="ECO:0000256" key="4">
    <source>
        <dbReference type="ARBA" id="ARBA00022701"/>
    </source>
</evidence>
<dbReference type="OrthoDB" id="5860513at2759"/>
<comment type="subcellular location">
    <subcellularLocation>
        <location evidence="1">Cytoplasm</location>
        <location evidence="1">Cytoskeleton</location>
    </subcellularLocation>
</comment>
<dbReference type="InParanoid" id="A0A6P6YMC6"/>
<dbReference type="GeneID" id="113799678"/>
<dbReference type="GO" id="GO:0005874">
    <property type="term" value="C:microtubule"/>
    <property type="evidence" value="ECO:0007669"/>
    <property type="project" value="UniProtKB-KW"/>
</dbReference>
<evidence type="ECO:0000256" key="2">
    <source>
        <dbReference type="ARBA" id="ARBA00010337"/>
    </source>
</evidence>
<proteinExistence type="inferred from homology"/>
<sequence>MSNLSNQSSAGTSGSGGHYNSSFNPELDLLFSNLSTIDNEQFSSPLSSVSCQQLQQSYNLNDRIITNTCSNTIDHHHQQQQQQNSNMNFNAIREVLSMLNGLNVEMIKKNPNDLFMLLKYRSGSNQNSNSTNNSHGQNDINLDDACCQMIIRIGGIGKILLKILNYLNYYTTASKENSLFAYPMFDDGITESKTLGNIKQYFVNSIHLQIKEYHYHLLMIESRFRQLRIHYSFALRRIMLWSTQWLEKFLFIIDLLKKCIDYKGIALLNQIYDHSRNGDHNVQKMARSILHQSLKPFIFNMFDWLLYGEINSEKIGQDFFIRVKDKSNILAQFPKPNRKSKKSNESNDDKKSEMFEWKSYELNMAMLPSFMCQRQIKKIFFIGNAIRLLRYTIKDEYDQKMVNEIFSSSQIQINYDIIRKFLYKNIETISECDRFFFEHGLVEDFDLLLESYYDVINDEMFKVLQMNKIKAEFELLLAYVLIQRGDFYESLIDYLLPLFRKPATEVINTIANGNSTSNLHRIFNMFMINSKLIDMHKVYKIDSLLYNNFELNENLVFTFTKNVQMISHHLGWDCFIVRYTFSKNVYRVMFDAQLIRYERLFRQLFYYKRVLYSIRKAQHQIIFYRRDYRPKHPSRTRPESQNVRSLPADMLKVIVHMLNTLHFLFFHMFGFSSRMYRYFGQQIGTLWSTMFEVKFGEPQKNVEKFVYAHEKFLRSIERVIFFDDNIELLTAYAALNDSIIDFCESFCETEFFPTIVRMMADDGYQNQKKQDQNLSNKSKPRNYQQQQLLQLQGLSEQLFKLQFKITVNISKYRCCMRKFIQLLQQSQSSPSSSSKWASHFEFKYDLLTYQPCLDGLFRLFSFVRRHNPIPETYGDDDVEDLSLEF</sequence>
<keyword evidence="8" id="KW-1185">Reference proteome</keyword>
<name>A0A6P6YMC6_DERPT</name>
<dbReference type="Pfam" id="PF04130">
    <property type="entry name" value="GCP_C_terminal"/>
    <property type="match status" value="1"/>
</dbReference>
<evidence type="ECO:0000256" key="5">
    <source>
        <dbReference type="ARBA" id="ARBA00023212"/>
    </source>
</evidence>
<keyword evidence="5" id="KW-0206">Cytoskeleton</keyword>
<keyword evidence="3" id="KW-0963">Cytoplasm</keyword>
<evidence type="ECO:0000256" key="1">
    <source>
        <dbReference type="ARBA" id="ARBA00004245"/>
    </source>
</evidence>
<dbReference type="GO" id="GO:0051321">
    <property type="term" value="P:meiotic cell cycle"/>
    <property type="evidence" value="ECO:0007669"/>
    <property type="project" value="TreeGrafter"/>
</dbReference>
<dbReference type="GO" id="GO:0043015">
    <property type="term" value="F:gamma-tubulin binding"/>
    <property type="evidence" value="ECO:0007669"/>
    <property type="project" value="InterPro"/>
</dbReference>
<dbReference type="InterPro" id="IPR041470">
    <property type="entry name" value="GCP_N"/>
</dbReference>
<reference evidence="9" key="1">
    <citation type="submission" date="2025-08" db="UniProtKB">
        <authorList>
            <consortium name="RefSeq"/>
        </authorList>
    </citation>
    <scope>IDENTIFICATION</scope>
    <source>
        <strain evidence="9">Airmid</strain>
    </source>
</reference>
<dbReference type="Pfam" id="PF17681">
    <property type="entry name" value="GCP_N_terminal"/>
    <property type="match status" value="1"/>
</dbReference>
<evidence type="ECO:0000313" key="9">
    <source>
        <dbReference type="RefSeq" id="XP_027206164.1"/>
    </source>
</evidence>
<dbReference type="RefSeq" id="XP_027206164.1">
    <property type="nucleotide sequence ID" value="XM_027350363.1"/>
</dbReference>
<evidence type="ECO:0000259" key="6">
    <source>
        <dbReference type="Pfam" id="PF04130"/>
    </source>
</evidence>
<protein>
    <submittedName>
        <fullName evidence="9">Gamma-tubulin complex component 3-like</fullName>
    </submittedName>
</protein>
<dbReference type="InterPro" id="IPR007259">
    <property type="entry name" value="GCP"/>
</dbReference>
<dbReference type="GO" id="GO:0007020">
    <property type="term" value="P:microtubule nucleation"/>
    <property type="evidence" value="ECO:0007669"/>
    <property type="project" value="InterPro"/>
</dbReference>
<dbReference type="GO" id="GO:0000930">
    <property type="term" value="C:gamma-tubulin complex"/>
    <property type="evidence" value="ECO:0007669"/>
    <property type="project" value="TreeGrafter"/>
</dbReference>
<dbReference type="KEGG" id="dpte:113799678"/>
<organism evidence="8 9">
    <name type="scientific">Dermatophagoides pteronyssinus</name>
    <name type="common">European house dust mite</name>
    <dbReference type="NCBI Taxonomy" id="6956"/>
    <lineage>
        <taxon>Eukaryota</taxon>
        <taxon>Metazoa</taxon>
        <taxon>Ecdysozoa</taxon>
        <taxon>Arthropoda</taxon>
        <taxon>Chelicerata</taxon>
        <taxon>Arachnida</taxon>
        <taxon>Acari</taxon>
        <taxon>Acariformes</taxon>
        <taxon>Sarcoptiformes</taxon>
        <taxon>Astigmata</taxon>
        <taxon>Psoroptidia</taxon>
        <taxon>Analgoidea</taxon>
        <taxon>Pyroglyphidae</taxon>
        <taxon>Dermatophagoidinae</taxon>
        <taxon>Dermatophagoides</taxon>
    </lineage>
</organism>
<dbReference type="GO" id="GO:0000922">
    <property type="term" value="C:spindle pole"/>
    <property type="evidence" value="ECO:0007669"/>
    <property type="project" value="InterPro"/>
</dbReference>
<dbReference type="GO" id="GO:0051011">
    <property type="term" value="F:microtubule minus-end binding"/>
    <property type="evidence" value="ECO:0007669"/>
    <property type="project" value="TreeGrafter"/>
</dbReference>
<dbReference type="PANTHER" id="PTHR19302">
    <property type="entry name" value="GAMMA TUBULIN COMPLEX PROTEIN"/>
    <property type="match status" value="1"/>
</dbReference>
<feature type="domain" description="Gamma tubulin complex component protein N-terminal" evidence="7">
    <location>
        <begin position="92"/>
        <end position="464"/>
    </location>
</feature>
<feature type="domain" description="Gamma tubulin complex component C-terminal" evidence="6">
    <location>
        <begin position="473"/>
        <end position="800"/>
    </location>
</feature>
<dbReference type="AlphaFoldDB" id="A0A6P6YMC6"/>
<comment type="similarity">
    <text evidence="2">Belongs to the TUBGCP family.</text>
</comment>